<evidence type="ECO:0000313" key="2">
    <source>
        <dbReference type="WBParaSite" id="Hba_03930"/>
    </source>
</evidence>
<evidence type="ECO:0000313" key="1">
    <source>
        <dbReference type="Proteomes" id="UP000095283"/>
    </source>
</evidence>
<reference evidence="2" key="1">
    <citation type="submission" date="2016-11" db="UniProtKB">
        <authorList>
            <consortium name="WormBaseParasite"/>
        </authorList>
    </citation>
    <scope>IDENTIFICATION</scope>
</reference>
<protein>
    <submittedName>
        <fullName evidence="2">Uncharacterized protein</fullName>
    </submittedName>
</protein>
<dbReference type="WBParaSite" id="Hba_03930">
    <property type="protein sequence ID" value="Hba_03930"/>
    <property type="gene ID" value="Hba_03930"/>
</dbReference>
<sequence>MGTDSLLHLNRVALHEKPVKYQSFIKQKGPSREFNVIYYLHILALLKIHAVIEESLNCLF</sequence>
<keyword evidence="1" id="KW-1185">Reference proteome</keyword>
<proteinExistence type="predicted"/>
<dbReference type="AlphaFoldDB" id="A0A1I7WG18"/>
<accession>A0A1I7WG18</accession>
<organism evidence="1 2">
    <name type="scientific">Heterorhabditis bacteriophora</name>
    <name type="common">Entomopathogenic nematode worm</name>
    <dbReference type="NCBI Taxonomy" id="37862"/>
    <lineage>
        <taxon>Eukaryota</taxon>
        <taxon>Metazoa</taxon>
        <taxon>Ecdysozoa</taxon>
        <taxon>Nematoda</taxon>
        <taxon>Chromadorea</taxon>
        <taxon>Rhabditida</taxon>
        <taxon>Rhabditina</taxon>
        <taxon>Rhabditomorpha</taxon>
        <taxon>Strongyloidea</taxon>
        <taxon>Heterorhabditidae</taxon>
        <taxon>Heterorhabditis</taxon>
    </lineage>
</organism>
<name>A0A1I7WG18_HETBA</name>
<dbReference type="Proteomes" id="UP000095283">
    <property type="component" value="Unplaced"/>
</dbReference>